<evidence type="ECO:0000256" key="1">
    <source>
        <dbReference type="ARBA" id="ARBA00023015"/>
    </source>
</evidence>
<keyword evidence="2" id="KW-0238">DNA-binding</keyword>
<dbReference type="InterPro" id="IPR036388">
    <property type="entry name" value="WH-like_DNA-bd_sf"/>
</dbReference>
<dbReference type="Pfam" id="PF01047">
    <property type="entry name" value="MarR"/>
    <property type="match status" value="1"/>
</dbReference>
<dbReference type="GO" id="GO:0003700">
    <property type="term" value="F:DNA-binding transcription factor activity"/>
    <property type="evidence" value="ECO:0007669"/>
    <property type="project" value="InterPro"/>
</dbReference>
<dbReference type="GO" id="GO:0003677">
    <property type="term" value="F:DNA binding"/>
    <property type="evidence" value="ECO:0007669"/>
    <property type="project" value="UniProtKB-KW"/>
</dbReference>
<evidence type="ECO:0000259" key="4">
    <source>
        <dbReference type="PROSITE" id="PS50995"/>
    </source>
</evidence>
<dbReference type="PANTHER" id="PTHR42756">
    <property type="entry name" value="TRANSCRIPTIONAL REGULATOR, MARR"/>
    <property type="match status" value="1"/>
</dbReference>
<dbReference type="InterPro" id="IPR000835">
    <property type="entry name" value="HTH_MarR-typ"/>
</dbReference>
<keyword evidence="3" id="KW-0804">Transcription</keyword>
<dbReference type="STRING" id="994479.GCA_000194155_04390"/>
<evidence type="ECO:0000313" key="6">
    <source>
        <dbReference type="Proteomes" id="UP000233786"/>
    </source>
</evidence>
<reference evidence="5" key="1">
    <citation type="submission" date="2017-12" db="EMBL/GenBank/DDBJ databases">
        <title>Sequencing the genomes of 1000 Actinobacteria strains.</title>
        <authorList>
            <person name="Klenk H.-P."/>
        </authorList>
    </citation>
    <scope>NUCLEOTIDE SEQUENCE [LARGE SCALE GENOMIC DNA]</scope>
    <source>
        <strain evidence="5">DSM 44228</strain>
    </source>
</reference>
<dbReference type="SUPFAM" id="SSF46785">
    <property type="entry name" value="Winged helix' DNA-binding domain"/>
    <property type="match status" value="1"/>
</dbReference>
<gene>
    <name evidence="5" type="ORF">A8926_1682</name>
</gene>
<evidence type="ECO:0000313" key="5">
    <source>
        <dbReference type="EMBL" id="PKW14099.1"/>
    </source>
</evidence>
<keyword evidence="6" id="KW-1185">Reference proteome</keyword>
<dbReference type="InterPro" id="IPR036390">
    <property type="entry name" value="WH_DNA-bd_sf"/>
</dbReference>
<dbReference type="PRINTS" id="PR00598">
    <property type="entry name" value="HTHMARR"/>
</dbReference>
<feature type="domain" description="HTH marR-type" evidence="4">
    <location>
        <begin position="6"/>
        <end position="138"/>
    </location>
</feature>
<keyword evidence="1" id="KW-0805">Transcription regulation</keyword>
<organism evidence="5 6">
    <name type="scientific">Saccharopolyspora spinosa</name>
    <dbReference type="NCBI Taxonomy" id="60894"/>
    <lineage>
        <taxon>Bacteria</taxon>
        <taxon>Bacillati</taxon>
        <taxon>Actinomycetota</taxon>
        <taxon>Actinomycetes</taxon>
        <taxon>Pseudonocardiales</taxon>
        <taxon>Pseudonocardiaceae</taxon>
        <taxon>Saccharopolyspora</taxon>
    </lineage>
</organism>
<dbReference type="CDD" id="cd00090">
    <property type="entry name" value="HTH_ARSR"/>
    <property type="match status" value="1"/>
</dbReference>
<comment type="caution">
    <text evidence="5">The sequence shown here is derived from an EMBL/GenBank/DDBJ whole genome shotgun (WGS) entry which is preliminary data.</text>
</comment>
<dbReference type="RefSeq" id="WP_010308952.1">
    <property type="nucleotide sequence ID" value="NZ_CP061007.1"/>
</dbReference>
<dbReference type="Proteomes" id="UP000233786">
    <property type="component" value="Unassembled WGS sequence"/>
</dbReference>
<accession>A0A2N3XTY3</accession>
<dbReference type="PANTHER" id="PTHR42756:SF1">
    <property type="entry name" value="TRANSCRIPTIONAL REPRESSOR OF EMRAB OPERON"/>
    <property type="match status" value="1"/>
</dbReference>
<dbReference type="AlphaFoldDB" id="A0A2N3XTY3"/>
<dbReference type="OrthoDB" id="4462574at2"/>
<dbReference type="Gene3D" id="1.10.10.10">
    <property type="entry name" value="Winged helix-like DNA-binding domain superfamily/Winged helix DNA-binding domain"/>
    <property type="match status" value="1"/>
</dbReference>
<dbReference type="InterPro" id="IPR011991">
    <property type="entry name" value="ArsR-like_HTH"/>
</dbReference>
<sequence length="153" mass="16512">MPGPAHQPLGLNLTQTAKAISRAFDDALAAAGGSAPVWLVLLSLKTRPVSNQRELAEAVGIQGATLTHHLNAMESDGLLSRRRDPSNRRVHLVELTDEGEAMFHRLRKAAAAFDQRLHGALTDADVSRFERTLAQLRENVSAGTRPPTSPLVP</sequence>
<protein>
    <submittedName>
        <fullName evidence="5">MarR family transcriptional regulator for hemolysin</fullName>
    </submittedName>
</protein>
<dbReference type="EMBL" id="PJNB01000001">
    <property type="protein sequence ID" value="PKW14099.1"/>
    <property type="molecule type" value="Genomic_DNA"/>
</dbReference>
<evidence type="ECO:0000256" key="3">
    <source>
        <dbReference type="ARBA" id="ARBA00023163"/>
    </source>
</evidence>
<proteinExistence type="predicted"/>
<evidence type="ECO:0000256" key="2">
    <source>
        <dbReference type="ARBA" id="ARBA00023125"/>
    </source>
</evidence>
<name>A0A2N3XTY3_SACSN</name>
<dbReference type="PROSITE" id="PS50995">
    <property type="entry name" value="HTH_MARR_2"/>
    <property type="match status" value="1"/>
</dbReference>
<dbReference type="SMART" id="SM00347">
    <property type="entry name" value="HTH_MARR"/>
    <property type="match status" value="1"/>
</dbReference>